<name>A0A1E3NVV3_WICAA</name>
<dbReference type="EMBL" id="KV454214">
    <property type="protein sequence ID" value="ODQ57339.1"/>
    <property type="molecule type" value="Genomic_DNA"/>
</dbReference>
<feature type="region of interest" description="Disordered" evidence="1">
    <location>
        <begin position="480"/>
        <end position="577"/>
    </location>
</feature>
<evidence type="ECO:0000256" key="1">
    <source>
        <dbReference type="SAM" id="MobiDB-lite"/>
    </source>
</evidence>
<evidence type="ECO:0000313" key="2">
    <source>
        <dbReference type="EMBL" id="ODQ57339.1"/>
    </source>
</evidence>
<gene>
    <name evidence="2" type="ORF">WICANDRAFT_65595</name>
</gene>
<accession>A0A1E3NVV3</accession>
<feature type="compositionally biased region" description="Basic and acidic residues" evidence="1">
    <location>
        <begin position="384"/>
        <end position="398"/>
    </location>
</feature>
<protein>
    <submittedName>
        <fullName evidence="2">Uncharacterized protein</fullName>
    </submittedName>
</protein>
<feature type="compositionally biased region" description="Polar residues" evidence="1">
    <location>
        <begin position="333"/>
        <end position="357"/>
    </location>
</feature>
<dbReference type="Proteomes" id="UP000094112">
    <property type="component" value="Unassembled WGS sequence"/>
</dbReference>
<sequence length="577" mass="64754">EFLTKATTKLHIVYRTWLSKTVFKETNNSNFAFKLNSTKDFGLNLNNTKNFTAKLLAIRINFKLTQFQDTASVIKHVLEKNSWKKIGGPYLPTKNISTNGVGGTEYIVATTEESNPKPFLGDKNNLRINIINSDITRCTNCNSLEHKVDFCLERCAYCYGRKHRWKKCAFRAADQKRVRNNEAPKFKGLYSQNNFRPTSDETGNKSNRTQNFDTTTGKHNSNNNGKPSQTEDEDGFVTNNSPKQRRRATQQHDDKPETVAHSNLFNNLPEEAEEEEDDEPMEVEEDLGTEQATSNKPTSTKPTLNSETPIFNLPKQNGKTKRSSRSPTRSNRAKTQAKTNDATNNDEWNPGPSSYFGNITHMHQTEDAPRKTTASGGEPTGARMNDERGKNGSDDLNRGDNGSDVLNRGEKGSDVLNRGENAGGDRNDIAEDGGNSGDTRGGAFNPEGIETMEDGNGFDDEANDIMEDSIVMDDEQIEIENMKDGQNGNQEIETEENDSMNDEEEFSDEPAFDEEPETWYDSTMDESMLEIEETNDSETRNPLPNNYSHGRVLRSQSRQLQNNNEVSDIADAPSNNL</sequence>
<proteinExistence type="predicted"/>
<keyword evidence="3" id="KW-1185">Reference proteome</keyword>
<feature type="compositionally biased region" description="Acidic residues" evidence="1">
    <location>
        <begin position="450"/>
        <end position="464"/>
    </location>
</feature>
<dbReference type="AlphaFoldDB" id="A0A1E3NVV3"/>
<feature type="non-terminal residue" evidence="2">
    <location>
        <position position="1"/>
    </location>
</feature>
<feature type="region of interest" description="Disordered" evidence="1">
    <location>
        <begin position="183"/>
        <end position="464"/>
    </location>
</feature>
<dbReference type="GeneID" id="30201192"/>
<feature type="compositionally biased region" description="Acidic residues" evidence="1">
    <location>
        <begin position="492"/>
        <end position="536"/>
    </location>
</feature>
<organism evidence="2 3">
    <name type="scientific">Wickerhamomyces anomalus (strain ATCC 58044 / CBS 1984 / NCYC 433 / NRRL Y-366-8)</name>
    <name type="common">Yeast</name>
    <name type="synonym">Hansenula anomala</name>
    <dbReference type="NCBI Taxonomy" id="683960"/>
    <lineage>
        <taxon>Eukaryota</taxon>
        <taxon>Fungi</taxon>
        <taxon>Dikarya</taxon>
        <taxon>Ascomycota</taxon>
        <taxon>Saccharomycotina</taxon>
        <taxon>Saccharomycetes</taxon>
        <taxon>Phaffomycetales</taxon>
        <taxon>Wickerhamomycetaceae</taxon>
        <taxon>Wickerhamomyces</taxon>
    </lineage>
</organism>
<feature type="compositionally biased region" description="Acidic residues" evidence="1">
    <location>
        <begin position="270"/>
        <end position="288"/>
    </location>
</feature>
<evidence type="ECO:0000313" key="3">
    <source>
        <dbReference type="Proteomes" id="UP000094112"/>
    </source>
</evidence>
<feature type="compositionally biased region" description="Polar residues" evidence="1">
    <location>
        <begin position="540"/>
        <end position="566"/>
    </location>
</feature>
<feature type="compositionally biased region" description="Polar residues" evidence="1">
    <location>
        <begin position="204"/>
        <end position="228"/>
    </location>
</feature>
<dbReference type="RefSeq" id="XP_019036546.1">
    <property type="nucleotide sequence ID" value="XM_019183946.1"/>
</dbReference>
<feature type="compositionally biased region" description="Polar residues" evidence="1">
    <location>
        <begin position="290"/>
        <end position="317"/>
    </location>
</feature>
<reference evidence="2 3" key="1">
    <citation type="journal article" date="2016" name="Proc. Natl. Acad. Sci. U.S.A.">
        <title>Comparative genomics of biotechnologically important yeasts.</title>
        <authorList>
            <person name="Riley R."/>
            <person name="Haridas S."/>
            <person name="Wolfe K.H."/>
            <person name="Lopes M.R."/>
            <person name="Hittinger C.T."/>
            <person name="Goeker M."/>
            <person name="Salamov A.A."/>
            <person name="Wisecaver J.H."/>
            <person name="Long T.M."/>
            <person name="Calvey C.H."/>
            <person name="Aerts A.L."/>
            <person name="Barry K.W."/>
            <person name="Choi C."/>
            <person name="Clum A."/>
            <person name="Coughlan A.Y."/>
            <person name="Deshpande S."/>
            <person name="Douglass A.P."/>
            <person name="Hanson S.J."/>
            <person name="Klenk H.-P."/>
            <person name="LaButti K.M."/>
            <person name="Lapidus A."/>
            <person name="Lindquist E.A."/>
            <person name="Lipzen A.M."/>
            <person name="Meier-Kolthoff J.P."/>
            <person name="Ohm R.A."/>
            <person name="Otillar R.P."/>
            <person name="Pangilinan J.L."/>
            <person name="Peng Y."/>
            <person name="Rokas A."/>
            <person name="Rosa C.A."/>
            <person name="Scheuner C."/>
            <person name="Sibirny A.A."/>
            <person name="Slot J.C."/>
            <person name="Stielow J.B."/>
            <person name="Sun H."/>
            <person name="Kurtzman C.P."/>
            <person name="Blackwell M."/>
            <person name="Grigoriev I.V."/>
            <person name="Jeffries T.W."/>
        </authorList>
    </citation>
    <scope>NUCLEOTIDE SEQUENCE [LARGE SCALE GENOMIC DNA]</scope>
    <source>
        <strain evidence="3">ATCC 58044 / CBS 1984 / NCYC 433 / NRRL Y-366-8</strain>
    </source>
</reference>